<reference evidence="2" key="2">
    <citation type="submission" date="2017-12" db="EMBL/GenBank/DDBJ databases">
        <title>Genome sequence of the Bar-tailed Godwit (Limosa lapponica baueri).</title>
        <authorList>
            <person name="Lima N.C.B."/>
            <person name="Parody-Merino A.M."/>
            <person name="Battley P.F."/>
            <person name="Fidler A.E."/>
            <person name="Prosdocimi F."/>
        </authorList>
    </citation>
    <scope>NUCLEOTIDE SEQUENCE [LARGE SCALE GENOMIC DNA]</scope>
</reference>
<evidence type="ECO:0000313" key="2">
    <source>
        <dbReference type="Proteomes" id="UP000233556"/>
    </source>
</evidence>
<gene>
    <name evidence="1" type="ORF">llap_1933</name>
</gene>
<dbReference type="OrthoDB" id="416454at2759"/>
<dbReference type="Proteomes" id="UP000233556">
    <property type="component" value="Unassembled WGS sequence"/>
</dbReference>
<dbReference type="PANTHER" id="PTHR33332">
    <property type="entry name" value="REVERSE TRANSCRIPTASE DOMAIN-CONTAINING PROTEIN"/>
    <property type="match status" value="1"/>
</dbReference>
<reference evidence="2" key="1">
    <citation type="submission" date="2017-11" db="EMBL/GenBank/DDBJ databases">
        <authorList>
            <person name="Lima N.C."/>
            <person name="Parody-Merino A.M."/>
            <person name="Battley P.F."/>
            <person name="Fidler A.E."/>
            <person name="Prosdocimi F."/>
        </authorList>
    </citation>
    <scope>NUCLEOTIDE SEQUENCE [LARGE SCALE GENOMIC DNA]</scope>
</reference>
<dbReference type="EMBL" id="KZ505670">
    <property type="protein sequence ID" value="PKU47733.1"/>
    <property type="molecule type" value="Genomic_DNA"/>
</dbReference>
<accession>A0A2I0UNW6</accession>
<sequence length="446" mass="50390">MKQILLEDMSKYMEGRNVITDSQHVFTKGKWCLTNLLAFYDGVTALVDQGRAKDFIYVDFWFALAPVLFDIFINNIDSWIECTLSKFAGDTKPSGAVDSLEGRNAIQRDLDRFKEWACKNLIKFNKAKFKVLHLGWGSLQNLQHHYRLRDERIEGSPEEKDLEILVDEKLDMQQQCAVAAQKANCILGCIKRSMASRMREVILPLCSTLVRAHLEYCVQLWGPQHKKDIDLVGIITLKEYAWLGLYTVADELKVHAGSVEATDVDPGYPLVDGLSHTYRKGLRKGHDQDNLSLTGEFFLEKILLFCFADLTFSTKFPVLFNIDLSADLSEIANSKPSSDVVSIADAAVVVCWLGAMVQQDPSTCEEAINEMEPSVLGGRMRNNMHNLKGEFQTRFKEKLLYHDYPQEVEDIGQRGCTVSILGGFQDLAGNRQDPEQLGLTSELTML</sequence>
<keyword evidence="2" id="KW-1185">Reference proteome</keyword>
<organism evidence="1 2">
    <name type="scientific">Limosa lapponica baueri</name>
    <dbReference type="NCBI Taxonomy" id="1758121"/>
    <lineage>
        <taxon>Eukaryota</taxon>
        <taxon>Metazoa</taxon>
        <taxon>Chordata</taxon>
        <taxon>Craniata</taxon>
        <taxon>Vertebrata</taxon>
        <taxon>Euteleostomi</taxon>
        <taxon>Archelosauria</taxon>
        <taxon>Archosauria</taxon>
        <taxon>Dinosauria</taxon>
        <taxon>Saurischia</taxon>
        <taxon>Theropoda</taxon>
        <taxon>Coelurosauria</taxon>
        <taxon>Aves</taxon>
        <taxon>Neognathae</taxon>
        <taxon>Neoaves</taxon>
        <taxon>Charadriiformes</taxon>
        <taxon>Scolopacidae</taxon>
        <taxon>Limosa</taxon>
    </lineage>
</organism>
<protein>
    <recommendedName>
        <fullName evidence="3">Rna-directed dna polymerase from mobile element jockey-like</fullName>
    </recommendedName>
</protein>
<evidence type="ECO:0000313" key="1">
    <source>
        <dbReference type="EMBL" id="PKU47733.1"/>
    </source>
</evidence>
<name>A0A2I0UNW6_LIMLA</name>
<proteinExistence type="predicted"/>
<evidence type="ECO:0008006" key="3">
    <source>
        <dbReference type="Google" id="ProtNLM"/>
    </source>
</evidence>
<dbReference type="AlphaFoldDB" id="A0A2I0UNW6"/>